<evidence type="ECO:0000313" key="10">
    <source>
        <dbReference type="Proteomes" id="UP000294772"/>
    </source>
</evidence>
<dbReference type="SUPFAM" id="SSF144091">
    <property type="entry name" value="Rhomboid-like"/>
    <property type="match status" value="1"/>
</dbReference>
<dbReference type="EMBL" id="SLXF01000009">
    <property type="protein sequence ID" value="TCP05031.1"/>
    <property type="molecule type" value="Genomic_DNA"/>
</dbReference>
<dbReference type="Proteomes" id="UP000239406">
    <property type="component" value="Unassembled WGS sequence"/>
</dbReference>
<dbReference type="AlphaFoldDB" id="A0A2S5T3R7"/>
<dbReference type="Proteomes" id="UP000294772">
    <property type="component" value="Unassembled WGS sequence"/>
</dbReference>
<feature type="domain" description="Peptidase S54 rhomboid" evidence="6">
    <location>
        <begin position="37"/>
        <end position="183"/>
    </location>
</feature>
<dbReference type="RefSeq" id="WP_104357667.1">
    <property type="nucleotide sequence ID" value="NZ_CP064338.1"/>
</dbReference>
<name>A0A2S5T3R7_9BURK</name>
<evidence type="ECO:0000259" key="6">
    <source>
        <dbReference type="Pfam" id="PF01694"/>
    </source>
</evidence>
<feature type="transmembrane region" description="Helical" evidence="5">
    <location>
        <begin position="103"/>
        <end position="122"/>
    </location>
</feature>
<keyword evidence="3 5" id="KW-1133">Transmembrane helix</keyword>
<comment type="subcellular location">
    <subcellularLocation>
        <location evidence="1">Membrane</location>
        <topology evidence="1">Multi-pass membrane protein</topology>
    </subcellularLocation>
</comment>
<reference evidence="7 9" key="1">
    <citation type="submission" date="2018-02" db="EMBL/GenBank/DDBJ databases">
        <title>Reclassifiation of [Polyangium] brachysporum DSM 7029 as Guopingzhaonella breviflexa gen. nov., sp. nov., a member of the family Comamonadaceae.</title>
        <authorList>
            <person name="Tang B."/>
        </authorList>
    </citation>
    <scope>NUCLEOTIDE SEQUENCE [LARGE SCALE GENOMIC DNA]</scope>
    <source>
        <strain evidence="7 9">DSM 15344</strain>
    </source>
</reference>
<protein>
    <submittedName>
        <fullName evidence="8">Rhomboid family protein</fullName>
    </submittedName>
</protein>
<dbReference type="EMBL" id="PSNY01000010">
    <property type="protein sequence ID" value="PPE69631.1"/>
    <property type="molecule type" value="Genomic_DNA"/>
</dbReference>
<evidence type="ECO:0000256" key="1">
    <source>
        <dbReference type="ARBA" id="ARBA00004141"/>
    </source>
</evidence>
<evidence type="ECO:0000256" key="2">
    <source>
        <dbReference type="ARBA" id="ARBA00022692"/>
    </source>
</evidence>
<comment type="caution">
    <text evidence="7">The sequence shown here is derived from an EMBL/GenBank/DDBJ whole genome shotgun (WGS) entry which is preliminary data.</text>
</comment>
<dbReference type="InterPro" id="IPR022764">
    <property type="entry name" value="Peptidase_S54_rhomboid_dom"/>
</dbReference>
<dbReference type="InterPro" id="IPR035952">
    <property type="entry name" value="Rhomboid-like_sf"/>
</dbReference>
<evidence type="ECO:0000256" key="4">
    <source>
        <dbReference type="ARBA" id="ARBA00023136"/>
    </source>
</evidence>
<proteinExistence type="predicted"/>
<gene>
    <name evidence="7" type="ORF">C1702_10565</name>
    <name evidence="8" type="ORF">EV676_109117</name>
</gene>
<reference evidence="8 10" key="2">
    <citation type="submission" date="2019-03" db="EMBL/GenBank/DDBJ databases">
        <title>Genomic Encyclopedia of Type Strains, Phase IV (KMG-IV): sequencing the most valuable type-strain genomes for metagenomic binning, comparative biology and taxonomic classification.</title>
        <authorList>
            <person name="Goeker M."/>
        </authorList>
    </citation>
    <scope>NUCLEOTIDE SEQUENCE [LARGE SCALE GENOMIC DNA]</scope>
    <source>
        <strain evidence="8 10">DSM 15264</strain>
    </source>
</reference>
<evidence type="ECO:0000313" key="8">
    <source>
        <dbReference type="EMBL" id="TCP05031.1"/>
    </source>
</evidence>
<evidence type="ECO:0000313" key="7">
    <source>
        <dbReference type="EMBL" id="PPE69631.1"/>
    </source>
</evidence>
<dbReference type="GO" id="GO:0016020">
    <property type="term" value="C:membrane"/>
    <property type="evidence" value="ECO:0007669"/>
    <property type="project" value="UniProtKB-SubCell"/>
</dbReference>
<accession>A0A2S5T3R7</accession>
<feature type="transmembrane region" description="Helical" evidence="5">
    <location>
        <begin position="129"/>
        <end position="146"/>
    </location>
</feature>
<evidence type="ECO:0000256" key="3">
    <source>
        <dbReference type="ARBA" id="ARBA00022989"/>
    </source>
</evidence>
<dbReference type="Pfam" id="PF01694">
    <property type="entry name" value="Rhomboid"/>
    <property type="match status" value="1"/>
</dbReference>
<feature type="transmembrane region" description="Helical" evidence="5">
    <location>
        <begin position="166"/>
        <end position="186"/>
    </location>
</feature>
<keyword evidence="9" id="KW-1185">Reference proteome</keyword>
<keyword evidence="4 5" id="KW-0472">Membrane</keyword>
<keyword evidence="2 5" id="KW-0812">Transmembrane</keyword>
<evidence type="ECO:0000313" key="9">
    <source>
        <dbReference type="Proteomes" id="UP000239406"/>
    </source>
</evidence>
<evidence type="ECO:0000256" key="5">
    <source>
        <dbReference type="SAM" id="Phobius"/>
    </source>
</evidence>
<sequence length="192" mass="19703">MKPGLAWTGLAAALGLLALAGLALPPESLAWRADAPWAVWRWFSAAGVHRTPLHLGANLAGLALLAALGRAARLPGAAALAWLVAWPLTHAPLMYVAPLHSYGGLSGVLHAGAAIAGLYMLCRPATARHRWVGLALLAGVALKLLLETPWQTPLRTDAGWGFPVAVVAHATGALAGWLAGAVALGVRRAGLS</sequence>
<organism evidence="7 9">
    <name type="scientific">Caldimonas thermodepolymerans</name>
    <dbReference type="NCBI Taxonomy" id="215580"/>
    <lineage>
        <taxon>Bacteria</taxon>
        <taxon>Pseudomonadati</taxon>
        <taxon>Pseudomonadota</taxon>
        <taxon>Betaproteobacteria</taxon>
        <taxon>Burkholderiales</taxon>
        <taxon>Sphaerotilaceae</taxon>
        <taxon>Caldimonas</taxon>
    </lineage>
</organism>
<dbReference type="Gene3D" id="1.20.1540.10">
    <property type="entry name" value="Rhomboid-like"/>
    <property type="match status" value="1"/>
</dbReference>
<dbReference type="OrthoDB" id="9152313at2"/>